<organism evidence="4 5">
    <name type="scientific">Herbinix luporum</name>
    <dbReference type="NCBI Taxonomy" id="1679721"/>
    <lineage>
        <taxon>Bacteria</taxon>
        <taxon>Bacillati</taxon>
        <taxon>Bacillota</taxon>
        <taxon>Clostridia</taxon>
        <taxon>Lachnospirales</taxon>
        <taxon>Lachnospiraceae</taxon>
        <taxon>Herbinix</taxon>
    </lineage>
</organism>
<dbReference type="InterPro" id="IPR040372">
    <property type="entry name" value="YaeB-like"/>
</dbReference>
<dbReference type="AlphaFoldDB" id="A0A0K8J5I8"/>
<dbReference type="InterPro" id="IPR023368">
    <property type="entry name" value="UPF0066_cons_site"/>
</dbReference>
<dbReference type="Pfam" id="PF18389">
    <property type="entry name" value="TrmO_C"/>
    <property type="match status" value="1"/>
</dbReference>
<gene>
    <name evidence="4" type="ORF">SD1D_1179</name>
</gene>
<evidence type="ECO:0000259" key="3">
    <source>
        <dbReference type="PROSITE" id="PS51668"/>
    </source>
</evidence>
<dbReference type="Pfam" id="PF01980">
    <property type="entry name" value="TrmO_N"/>
    <property type="match status" value="1"/>
</dbReference>
<dbReference type="InterPro" id="IPR041369">
    <property type="entry name" value="TrmO_C"/>
</dbReference>
<proteinExistence type="inferred from homology"/>
<dbReference type="InterPro" id="IPR036413">
    <property type="entry name" value="YaeB-like_sf"/>
</dbReference>
<dbReference type="CDD" id="cd09281">
    <property type="entry name" value="UPF0066"/>
    <property type="match status" value="1"/>
</dbReference>
<dbReference type="EMBL" id="LN879430">
    <property type="protein sequence ID" value="CUH92725.1"/>
    <property type="molecule type" value="Genomic_DNA"/>
</dbReference>
<dbReference type="SUPFAM" id="SSF118196">
    <property type="entry name" value="YaeB-like"/>
    <property type="match status" value="1"/>
</dbReference>
<dbReference type="KEGG" id="hsd:SD1D_1179"/>
<dbReference type="InterPro" id="IPR023370">
    <property type="entry name" value="TrmO-like_N"/>
</dbReference>
<keyword evidence="1" id="KW-0949">S-adenosyl-L-methionine</keyword>
<keyword evidence="5" id="KW-1185">Reference proteome</keyword>
<dbReference type="InterPro" id="IPR036414">
    <property type="entry name" value="YaeB_N_sf"/>
</dbReference>
<dbReference type="Gene3D" id="2.40.30.70">
    <property type="entry name" value="YaeB-like"/>
    <property type="match status" value="1"/>
</dbReference>
<dbReference type="PANTHER" id="PTHR12818">
    <property type="entry name" value="TRNA (ADENINE(37)-N6)-METHYLTRANSFERASE"/>
    <property type="match status" value="1"/>
</dbReference>
<evidence type="ECO:0000256" key="1">
    <source>
        <dbReference type="ARBA" id="ARBA00022691"/>
    </source>
</evidence>
<evidence type="ECO:0000313" key="4">
    <source>
        <dbReference type="EMBL" id="CUH92725.1"/>
    </source>
</evidence>
<accession>A0A0K8J5I8</accession>
<dbReference type="Proteomes" id="UP000196053">
    <property type="component" value="Chromosome I"/>
</dbReference>
<sequence length="246" mass="28457">MQGDNSFIQSINNDNKLTYDLTLECIARIHTDFPEKFGIPRQSGIVEALKGVIVFEPKYRNPDAIRGLEGFSHIWLIWGFHQFQRDKWAPMVKPPRLGGNKRMGVFATRSPNRPNNLGLSSVKLDKIQYHKDYGPILYVSGIDLVNQTPIYDIKPYLPYCDSHPDALEGFIEDIADYKLEVEIDKELLNQIPEEYHEALMGVLAEDPRPSYHDDPERIYGFYFAGYNIRFKVKDKLLSVYDITKLQ</sequence>
<dbReference type="OrthoDB" id="9804309at2"/>
<evidence type="ECO:0000313" key="5">
    <source>
        <dbReference type="Proteomes" id="UP000196053"/>
    </source>
</evidence>
<reference evidence="5" key="1">
    <citation type="submission" date="2015-09" db="EMBL/GenBank/DDBJ databases">
        <authorList>
            <person name="Wibberg D."/>
        </authorList>
    </citation>
    <scope>NUCLEOTIDE SEQUENCE [LARGE SCALE GENOMIC DNA]</scope>
    <source>
        <strain evidence="5">SD1D</strain>
    </source>
</reference>
<evidence type="ECO:0000256" key="2">
    <source>
        <dbReference type="ARBA" id="ARBA00033753"/>
    </source>
</evidence>
<dbReference type="PANTHER" id="PTHR12818:SF0">
    <property type="entry name" value="TRNA (ADENINE(37)-N6)-METHYLTRANSFERASE"/>
    <property type="match status" value="1"/>
</dbReference>
<name>A0A0K8J5I8_9FIRM</name>
<protein>
    <recommendedName>
        <fullName evidence="3">TsaA-like domain-containing protein</fullName>
    </recommendedName>
</protein>
<dbReference type="PROSITE" id="PS01318">
    <property type="entry name" value="TSAA_1"/>
    <property type="match status" value="1"/>
</dbReference>
<comment type="similarity">
    <text evidence="2">Belongs to the tRNA methyltransferase O family.</text>
</comment>
<feature type="domain" description="TsaA-like" evidence="3">
    <location>
        <begin position="23"/>
        <end position="165"/>
    </location>
</feature>
<dbReference type="NCBIfam" id="TIGR00104">
    <property type="entry name" value="tRNA_TsaA"/>
    <property type="match status" value="1"/>
</dbReference>
<dbReference type="RefSeq" id="WP_087758798.1">
    <property type="nucleotide sequence ID" value="NZ_DUPS01000007.1"/>
</dbReference>
<dbReference type="Gene3D" id="3.30.2310.10">
    <property type="entry name" value="YaeB-like"/>
    <property type="match status" value="1"/>
</dbReference>
<dbReference type="PROSITE" id="PS51668">
    <property type="entry name" value="TSAA_2"/>
    <property type="match status" value="1"/>
</dbReference>